<evidence type="ECO:0000256" key="1">
    <source>
        <dbReference type="ARBA" id="ARBA00009798"/>
    </source>
</evidence>
<dbReference type="CDD" id="cd00002">
    <property type="entry name" value="YbaK_deacylase"/>
    <property type="match status" value="1"/>
</dbReference>
<dbReference type="PANTHER" id="PTHR30411">
    <property type="entry name" value="CYTOPLASMIC PROTEIN"/>
    <property type="match status" value="1"/>
</dbReference>
<dbReference type="NCBIfam" id="TIGR00011">
    <property type="entry name" value="YbaK_EbsC"/>
    <property type="match status" value="1"/>
</dbReference>
<dbReference type="PIRSF" id="PIRSF006181">
    <property type="entry name" value="EbsC_YbaK"/>
    <property type="match status" value="1"/>
</dbReference>
<name>A0A9Q9BMS3_9STAP</name>
<proteinExistence type="inferred from homology"/>
<keyword evidence="2 4" id="KW-0648">Protein biosynthesis</keyword>
<dbReference type="InterPro" id="IPR036754">
    <property type="entry name" value="YbaK/aa-tRNA-synt-asso_dom_sf"/>
</dbReference>
<dbReference type="RefSeq" id="WP_254250100.1">
    <property type="nucleotide sequence ID" value="NZ_CP073809.1"/>
</dbReference>
<dbReference type="Pfam" id="PF04073">
    <property type="entry name" value="tRNA_edit"/>
    <property type="match status" value="1"/>
</dbReference>
<feature type="domain" description="YbaK/aminoacyl-tRNA synthetase-associated" evidence="5">
    <location>
        <begin position="37"/>
        <end position="146"/>
    </location>
</feature>
<dbReference type="EC" id="4.2.-.-" evidence="4"/>
<dbReference type="GO" id="GO:0002161">
    <property type="term" value="F:aminoacyl-tRNA deacylase activity"/>
    <property type="evidence" value="ECO:0007669"/>
    <property type="project" value="InterPro"/>
</dbReference>
<keyword evidence="3 4" id="KW-0456">Lyase</keyword>
<dbReference type="InterPro" id="IPR007214">
    <property type="entry name" value="YbaK/aa-tRNA-synth-assoc-dom"/>
</dbReference>
<reference evidence="6" key="1">
    <citation type="submission" date="2021-04" db="EMBL/GenBank/DDBJ databases">
        <title>Complete Genome Sequences of Macrococcus spp. from dog and cattle.</title>
        <authorList>
            <person name="Schwendener S."/>
            <person name="Perreten V."/>
        </authorList>
    </citation>
    <scope>NUCLEOTIDE SEQUENCE</scope>
    <source>
        <strain evidence="6">Epi0143-OL</strain>
    </source>
</reference>
<dbReference type="GO" id="GO:0006412">
    <property type="term" value="P:translation"/>
    <property type="evidence" value="ECO:0007669"/>
    <property type="project" value="UniProtKB-KW"/>
</dbReference>
<dbReference type="InterPro" id="IPR004369">
    <property type="entry name" value="Prolyl-tRNA_editing_YbaK/EbsC"/>
</dbReference>
<evidence type="ECO:0000313" key="6">
    <source>
        <dbReference type="EMBL" id="UTH14000.1"/>
    </source>
</evidence>
<evidence type="ECO:0000313" key="7">
    <source>
        <dbReference type="Proteomes" id="UP001057381"/>
    </source>
</evidence>
<evidence type="ECO:0000256" key="4">
    <source>
        <dbReference type="PIRNR" id="PIRNR006181"/>
    </source>
</evidence>
<dbReference type="SUPFAM" id="SSF55826">
    <property type="entry name" value="YbaK/ProRS associated domain"/>
    <property type="match status" value="1"/>
</dbReference>
<dbReference type="Proteomes" id="UP001057381">
    <property type="component" value="Chromosome"/>
</dbReference>
<sequence length="158" mass="17083">MTKKIKTNALRQLDQQHMDYTIFTYDVEDGQIDGISVASKINQPAAAVYKTLVTHMGQELFVFVIPVAAELDMKKAARAAGVKKLELLPVKELLSKTGYVRGGCSPVGMKKRLPTIVDASAAEQKTIIVSAGQLGVQVRLSLSALLTVTNGRTADVLR</sequence>
<dbReference type="AlphaFoldDB" id="A0A9Q9BMS3"/>
<comment type="similarity">
    <text evidence="1 4">Belongs to the prolyl-tRNA editing family. YbaK/EbsC subfamily.</text>
</comment>
<dbReference type="GO" id="GO:0016829">
    <property type="term" value="F:lyase activity"/>
    <property type="evidence" value="ECO:0007669"/>
    <property type="project" value="UniProtKB-KW"/>
</dbReference>
<dbReference type="Gene3D" id="3.90.960.10">
    <property type="entry name" value="YbaK/aminoacyl-tRNA synthetase-associated domain"/>
    <property type="match status" value="1"/>
</dbReference>
<accession>A0A9Q9BMS3</accession>
<organism evidence="6 7">
    <name type="scientific">Macrococcus equipercicus</name>
    <dbReference type="NCBI Taxonomy" id="69967"/>
    <lineage>
        <taxon>Bacteria</taxon>
        <taxon>Bacillati</taxon>
        <taxon>Bacillota</taxon>
        <taxon>Bacilli</taxon>
        <taxon>Bacillales</taxon>
        <taxon>Staphylococcaceae</taxon>
        <taxon>Macrococcus</taxon>
    </lineage>
</organism>
<gene>
    <name evidence="6" type="primary">ybaK</name>
    <name evidence="6" type="ORF">KFV11_01100</name>
</gene>
<protein>
    <recommendedName>
        <fullName evidence="4">Cys-tRNA(Pro)/Cys-tRNA(Cys) deacylase</fullName>
        <ecNumber evidence="4">4.2.-.-</ecNumber>
    </recommendedName>
</protein>
<evidence type="ECO:0000256" key="3">
    <source>
        <dbReference type="ARBA" id="ARBA00023239"/>
    </source>
</evidence>
<dbReference type="EMBL" id="CP073809">
    <property type="protein sequence ID" value="UTH14000.1"/>
    <property type="molecule type" value="Genomic_DNA"/>
</dbReference>
<dbReference type="PANTHER" id="PTHR30411:SF0">
    <property type="entry name" value="CYS-TRNA(PRO)_CYS-TRNA(CYS) DEACYLASE YBAK"/>
    <property type="match status" value="1"/>
</dbReference>
<evidence type="ECO:0000256" key="2">
    <source>
        <dbReference type="ARBA" id="ARBA00022917"/>
    </source>
</evidence>
<evidence type="ECO:0000259" key="5">
    <source>
        <dbReference type="Pfam" id="PF04073"/>
    </source>
</evidence>
<dbReference type="KEGG" id="mequ:KFV11_01100"/>